<comment type="subcellular location">
    <subcellularLocation>
        <location evidence="1">Cell membrane</location>
        <topology evidence="1">Multi-pass membrane protein</topology>
    </subcellularLocation>
</comment>
<dbReference type="GO" id="GO:0022857">
    <property type="term" value="F:transmembrane transporter activity"/>
    <property type="evidence" value="ECO:0007669"/>
    <property type="project" value="TreeGrafter"/>
</dbReference>
<dbReference type="Proteomes" id="UP000278252">
    <property type="component" value="Unassembled WGS sequence"/>
</dbReference>
<evidence type="ECO:0000313" key="14">
    <source>
        <dbReference type="Proteomes" id="UP000193969"/>
    </source>
</evidence>
<feature type="transmembrane region" description="Helical" evidence="7">
    <location>
        <begin position="278"/>
        <end position="305"/>
    </location>
</feature>
<dbReference type="Proteomes" id="UP000193969">
    <property type="component" value="Unassembled WGS sequence"/>
</dbReference>
<evidence type="ECO:0000259" key="9">
    <source>
        <dbReference type="Pfam" id="PF12704"/>
    </source>
</evidence>
<evidence type="ECO:0000256" key="5">
    <source>
        <dbReference type="ARBA" id="ARBA00023136"/>
    </source>
</evidence>
<accession>A0A1L9C7A1</accession>
<feature type="domain" description="ABC3 transporter permease C-terminal" evidence="8">
    <location>
        <begin position="285"/>
        <end position="397"/>
    </location>
</feature>
<reference evidence="11 15" key="4">
    <citation type="submission" date="2018-10" db="EMBL/GenBank/DDBJ databases">
        <title>Cultivation of a novel Methanohalophilus strain from Kebrit Deep of the Red Sea and a genomic comparison of members of the genus Methanohalophilus.</title>
        <authorList>
            <person name="Guan Y."/>
            <person name="Ngugi D.K."/>
            <person name="Stingl U."/>
        </authorList>
    </citation>
    <scope>NUCLEOTIDE SEQUENCE [LARGE SCALE GENOMIC DNA]</scope>
    <source>
        <strain evidence="11 15">DSM 7471</strain>
    </source>
</reference>
<keyword evidence="14" id="KW-1185">Reference proteome</keyword>
<evidence type="ECO:0000313" key="10">
    <source>
        <dbReference type="EMBL" id="OJH50357.1"/>
    </source>
</evidence>
<keyword evidence="2" id="KW-1003">Cell membrane</keyword>
<dbReference type="EMBL" id="JWTK01000001">
    <property type="protein sequence ID" value="OJH50357.1"/>
    <property type="molecule type" value="Genomic_DNA"/>
</dbReference>
<evidence type="ECO:0000256" key="3">
    <source>
        <dbReference type="ARBA" id="ARBA00022692"/>
    </source>
</evidence>
<feature type="transmembrane region" description="Helical" evidence="7">
    <location>
        <begin position="20"/>
        <end position="42"/>
    </location>
</feature>
<evidence type="ECO:0000313" key="15">
    <source>
        <dbReference type="Proteomes" id="UP000278252"/>
    </source>
</evidence>
<dbReference type="EMBL" id="FXBN01000001">
    <property type="protein sequence ID" value="SMH29182.1"/>
    <property type="molecule type" value="Genomic_DNA"/>
</dbReference>
<dbReference type="AlphaFoldDB" id="A0A1L9C7A1"/>
<reference evidence="14" key="3">
    <citation type="submission" date="2017-04" db="EMBL/GenBank/DDBJ databases">
        <authorList>
            <person name="Varghese N."/>
            <person name="Submissions S."/>
        </authorList>
    </citation>
    <scope>NUCLEOTIDE SEQUENCE [LARGE SCALE GENOMIC DNA]</scope>
    <source>
        <strain evidence="14">FDF-1</strain>
    </source>
</reference>
<dbReference type="InterPro" id="IPR003838">
    <property type="entry name" value="ABC3_permease_C"/>
</dbReference>
<dbReference type="PANTHER" id="PTHR30572">
    <property type="entry name" value="MEMBRANE COMPONENT OF TRANSPORTER-RELATED"/>
    <property type="match status" value="1"/>
</dbReference>
<evidence type="ECO:0000256" key="2">
    <source>
        <dbReference type="ARBA" id="ARBA00022475"/>
    </source>
</evidence>
<keyword evidence="5 7" id="KW-0472">Membrane</keyword>
<dbReference type="OrthoDB" id="11469at2157"/>
<evidence type="ECO:0000256" key="4">
    <source>
        <dbReference type="ARBA" id="ARBA00022989"/>
    </source>
</evidence>
<evidence type="ECO:0000256" key="6">
    <source>
        <dbReference type="ARBA" id="ARBA00038076"/>
    </source>
</evidence>
<dbReference type="PANTHER" id="PTHR30572:SF4">
    <property type="entry name" value="ABC TRANSPORTER PERMEASE YTRF"/>
    <property type="match status" value="1"/>
</dbReference>
<evidence type="ECO:0000313" key="13">
    <source>
        <dbReference type="Proteomes" id="UP000185713"/>
    </source>
</evidence>
<organism evidence="10 13">
    <name type="scientific">Methanohalophilus portucalensis FDF-1</name>
    <dbReference type="NCBI Taxonomy" id="523843"/>
    <lineage>
        <taxon>Archaea</taxon>
        <taxon>Methanobacteriati</taxon>
        <taxon>Methanobacteriota</taxon>
        <taxon>Stenosarchaea group</taxon>
        <taxon>Methanomicrobia</taxon>
        <taxon>Methanosarcinales</taxon>
        <taxon>Methanosarcinaceae</taxon>
        <taxon>Methanohalophilus</taxon>
    </lineage>
</organism>
<feature type="transmembrane region" description="Helical" evidence="7">
    <location>
        <begin position="326"/>
        <end position="355"/>
    </location>
</feature>
<evidence type="ECO:0000313" key="11">
    <source>
        <dbReference type="EMBL" id="RNI11209.1"/>
    </source>
</evidence>
<feature type="transmembrane region" description="Helical" evidence="7">
    <location>
        <begin position="367"/>
        <end position="387"/>
    </location>
</feature>
<dbReference type="InterPro" id="IPR050250">
    <property type="entry name" value="Macrolide_Exporter_MacB"/>
</dbReference>
<evidence type="ECO:0000256" key="7">
    <source>
        <dbReference type="SAM" id="Phobius"/>
    </source>
</evidence>
<sequence length="404" mass="43548">MVNPKQAFKIALGSIRSAKLRSLLTTLGIVIGVAAVIANVSLGASFNQFFTDEIGAVGSNFIIVESKEPGTLGKEEMNLISNLQEVDGISPINSQTATVSYQSSRRHIGIMGVTEDYPEVANLRLSEGNFLTDKDSYSAVIGSEVAEEIFDRPVGNKNSIDLTFTKSNGESVTHRFVVKGILQSPDTKLVQSGIEPDNRIFIPISTMNSMLDENHYDSFFIKAKSIEVVEQTSEEIDDKLGRQFGIDSRQMDNDNAKPYFIMDQVEILEQTKQLSDSLGALLTAVALISLVVGSIGIMNIMLVTVTERTQEIGLMKSLGYTNTSILNLFIVEAMIVGLLGGIAGTLMGMAGAYLAESYMALPVVFPLSKIAAGFIISVLVGLVAGVYPANKAAKMNPTDALRNE</sequence>
<evidence type="ECO:0000313" key="12">
    <source>
        <dbReference type="EMBL" id="SMH29182.1"/>
    </source>
</evidence>
<comment type="similarity">
    <text evidence="6">Belongs to the ABC-4 integral membrane protein family.</text>
</comment>
<dbReference type="Pfam" id="PF12704">
    <property type="entry name" value="MacB_PCD"/>
    <property type="match status" value="1"/>
</dbReference>
<dbReference type="GO" id="GO:0005886">
    <property type="term" value="C:plasma membrane"/>
    <property type="evidence" value="ECO:0007669"/>
    <property type="project" value="UniProtKB-SubCell"/>
</dbReference>
<evidence type="ECO:0000259" key="8">
    <source>
        <dbReference type="Pfam" id="PF02687"/>
    </source>
</evidence>
<dbReference type="RefSeq" id="WP_072358061.1">
    <property type="nucleotide sequence ID" value="NZ_FXBN01000001.1"/>
</dbReference>
<dbReference type="EMBL" id="RJJH01000011">
    <property type="protein sequence ID" value="RNI11209.1"/>
    <property type="molecule type" value="Genomic_DNA"/>
</dbReference>
<proteinExistence type="inferred from homology"/>
<evidence type="ECO:0000256" key="1">
    <source>
        <dbReference type="ARBA" id="ARBA00004651"/>
    </source>
</evidence>
<gene>
    <name evidence="11" type="ORF">EFE41_06520</name>
    <name evidence="10" type="ORF">MPF_0145</name>
    <name evidence="12" type="ORF">SAMN06264941_0150</name>
</gene>
<dbReference type="Proteomes" id="UP000185713">
    <property type="component" value="Unassembled WGS sequence"/>
</dbReference>
<dbReference type="Pfam" id="PF02687">
    <property type="entry name" value="FtsX"/>
    <property type="match status" value="1"/>
</dbReference>
<dbReference type="STRING" id="523843.SAMN06264941_0150"/>
<feature type="domain" description="MacB-like periplasmic core" evidence="9">
    <location>
        <begin position="22"/>
        <end position="238"/>
    </location>
</feature>
<reference evidence="10 13" key="1">
    <citation type="submission" date="2014-12" db="EMBL/GenBank/DDBJ databases">
        <title>The genome sequence of Methanohalophilus portucalensis strain FDF1.</title>
        <authorList>
            <person name="Lai M.-C."/>
            <person name="Lai S.-J."/>
        </authorList>
    </citation>
    <scope>NUCLEOTIDE SEQUENCE [LARGE SCALE GENOMIC DNA]</scope>
    <source>
        <strain evidence="10 13">FDF-1</strain>
    </source>
</reference>
<keyword evidence="4 7" id="KW-1133">Transmembrane helix</keyword>
<name>A0A1L9C7A1_9EURY</name>
<reference evidence="12" key="2">
    <citation type="submission" date="2017-04" db="EMBL/GenBank/DDBJ databases">
        <authorList>
            <person name="Afonso C.L."/>
            <person name="Miller P.J."/>
            <person name="Scott M.A."/>
            <person name="Spackman E."/>
            <person name="Goraichik I."/>
            <person name="Dimitrov K.M."/>
            <person name="Suarez D.L."/>
            <person name="Swayne D.E."/>
        </authorList>
    </citation>
    <scope>NUCLEOTIDE SEQUENCE [LARGE SCALE GENOMIC DNA]</scope>
    <source>
        <strain evidence="12">FDF-1</strain>
    </source>
</reference>
<protein>
    <submittedName>
        <fullName evidence="11">ABC transporter permease</fullName>
    </submittedName>
    <submittedName>
        <fullName evidence="12">Putative ABC transport system permease protein</fullName>
    </submittedName>
</protein>
<keyword evidence="3 7" id="KW-0812">Transmembrane</keyword>
<dbReference type="InterPro" id="IPR025857">
    <property type="entry name" value="MacB_PCD"/>
</dbReference>